<evidence type="ECO:0000313" key="7">
    <source>
        <dbReference type="Proteomes" id="UP000001646"/>
    </source>
</evidence>
<feature type="region of interest" description="Disordered" evidence="5">
    <location>
        <begin position="648"/>
        <end position="679"/>
    </location>
</feature>
<dbReference type="InterPro" id="IPR051976">
    <property type="entry name" value="Synaptopodin_domain"/>
</dbReference>
<feature type="region of interest" description="Disordered" evidence="5">
    <location>
        <begin position="755"/>
        <end position="851"/>
    </location>
</feature>
<evidence type="ECO:0000256" key="3">
    <source>
        <dbReference type="ARBA" id="ARBA00022553"/>
    </source>
</evidence>
<organism evidence="6 7">
    <name type="scientific">Anolis carolinensis</name>
    <name type="common">Green anole</name>
    <name type="synonym">American chameleon</name>
    <dbReference type="NCBI Taxonomy" id="28377"/>
    <lineage>
        <taxon>Eukaryota</taxon>
        <taxon>Metazoa</taxon>
        <taxon>Chordata</taxon>
        <taxon>Craniata</taxon>
        <taxon>Vertebrata</taxon>
        <taxon>Euteleostomi</taxon>
        <taxon>Lepidosauria</taxon>
        <taxon>Squamata</taxon>
        <taxon>Bifurcata</taxon>
        <taxon>Unidentata</taxon>
        <taxon>Episquamata</taxon>
        <taxon>Toxicofera</taxon>
        <taxon>Iguania</taxon>
        <taxon>Dactyloidae</taxon>
        <taxon>Anolis</taxon>
    </lineage>
</organism>
<dbReference type="GO" id="GO:0001725">
    <property type="term" value="C:stress fiber"/>
    <property type="evidence" value="ECO:0000318"/>
    <property type="project" value="GO_Central"/>
</dbReference>
<dbReference type="GO" id="GO:0030018">
    <property type="term" value="C:Z disc"/>
    <property type="evidence" value="ECO:0000318"/>
    <property type="project" value="GO_Central"/>
</dbReference>
<dbReference type="GO" id="GO:1905355">
    <property type="term" value="P:spine apparatus assembly"/>
    <property type="evidence" value="ECO:0000318"/>
    <property type="project" value="GO_Central"/>
</dbReference>
<reference evidence="6 7" key="1">
    <citation type="submission" date="2009-12" db="EMBL/GenBank/DDBJ databases">
        <title>The Genome Sequence of Anolis carolinensis (Green Anole Lizard).</title>
        <authorList>
            <consortium name="The Genome Sequencing Platform"/>
            <person name="Di Palma F."/>
            <person name="Alfoldi J."/>
            <person name="Heiman D."/>
            <person name="Young S."/>
            <person name="Grabherr M."/>
            <person name="Johnson J."/>
            <person name="Lander E.S."/>
            <person name="Lindblad-Toh K."/>
        </authorList>
    </citation>
    <scope>NUCLEOTIDE SEQUENCE [LARGE SCALE GENOMIC DNA]</scope>
    <source>
        <strain evidence="6 7">JBL SC #1</strain>
    </source>
</reference>
<feature type="compositionally biased region" description="Polar residues" evidence="5">
    <location>
        <begin position="11"/>
        <end position="20"/>
    </location>
</feature>
<reference evidence="6" key="3">
    <citation type="submission" date="2025-09" db="UniProtKB">
        <authorList>
            <consortium name="Ensembl"/>
        </authorList>
    </citation>
    <scope>IDENTIFICATION</scope>
</reference>
<proteinExistence type="inferred from homology"/>
<protein>
    <submittedName>
        <fullName evidence="6">Synaptopodin</fullName>
    </submittedName>
</protein>
<dbReference type="AlphaFoldDB" id="G1KQB7"/>
<name>G1KQB7_ANOCA</name>
<accession>G1KQB7</accession>
<feature type="region of interest" description="Disordered" evidence="5">
    <location>
        <begin position="1"/>
        <end position="20"/>
    </location>
</feature>
<dbReference type="HOGENOM" id="CLU_013103_0_0_1"/>
<keyword evidence="3" id="KW-0597">Phosphoprotein</keyword>
<feature type="region of interest" description="Disordered" evidence="5">
    <location>
        <begin position="711"/>
        <end position="742"/>
    </location>
</feature>
<feature type="compositionally biased region" description="Polar residues" evidence="5">
    <location>
        <begin position="464"/>
        <end position="480"/>
    </location>
</feature>
<gene>
    <name evidence="6" type="primary">SYNPO</name>
</gene>
<feature type="compositionally biased region" description="Low complexity" evidence="5">
    <location>
        <begin position="593"/>
        <end position="606"/>
    </location>
</feature>
<dbReference type="Bgee" id="ENSACAG00000014813">
    <property type="expression patterns" value="Expressed in skeletal muscle tissue and 13 other cell types or tissues"/>
</dbReference>
<dbReference type="PANTHER" id="PTHR24217">
    <property type="entry name" value="PUTATIVE-RELATED"/>
    <property type="match status" value="1"/>
</dbReference>
<feature type="compositionally biased region" description="Polar residues" evidence="5">
    <location>
        <begin position="949"/>
        <end position="959"/>
    </location>
</feature>
<dbReference type="Proteomes" id="UP000001646">
    <property type="component" value="Chromosome 2"/>
</dbReference>
<feature type="region of interest" description="Disordered" evidence="5">
    <location>
        <begin position="254"/>
        <end position="333"/>
    </location>
</feature>
<comment type="similarity">
    <text evidence="4">Belongs to the synaptopodin family.</text>
</comment>
<feature type="region of interest" description="Disordered" evidence="5">
    <location>
        <begin position="404"/>
        <end position="535"/>
    </location>
</feature>
<evidence type="ECO:0000256" key="2">
    <source>
        <dbReference type="ARBA" id="ARBA00022490"/>
    </source>
</evidence>
<dbReference type="PANTHER" id="PTHR24217:SF13">
    <property type="entry name" value="SYNAPTOPODIN"/>
    <property type="match status" value="1"/>
</dbReference>
<evidence type="ECO:0000256" key="4">
    <source>
        <dbReference type="ARBA" id="ARBA00038161"/>
    </source>
</evidence>
<comment type="subcellular location">
    <subcellularLocation>
        <location evidence="1">Cytoplasm</location>
    </subcellularLocation>
</comment>
<dbReference type="GO" id="GO:0005829">
    <property type="term" value="C:cytosol"/>
    <property type="evidence" value="ECO:0007669"/>
    <property type="project" value="Ensembl"/>
</dbReference>
<dbReference type="GeneTree" id="ENSGT00950000183054"/>
<dbReference type="InParanoid" id="G1KQB7"/>
<feature type="region of interest" description="Disordered" evidence="5">
    <location>
        <begin position="585"/>
        <end position="606"/>
    </location>
</feature>
<keyword evidence="7" id="KW-1185">Reference proteome</keyword>
<sequence>MENIPGLETLDNMQNPQRNTIKSEESLSTMNTTLSSEETSLEEFQQIPLSVYLKENTGMASTNGMQELFTNEIGKAPDNQHPLVMSNIEYISPIVDDFVVPATDSENNSTILGKELYVPEADSENNVLAKEPYLPVVDSENNSHTPIKESHAPIIDRENNIIIEKLGSETVLDRKENGEILCKDQNVAIVAVENAFPIADTEKSILITDLQPSETQTHTTNKQYCEVRLTLSKPNPVKNRTARPFGTQSLITTHTPEEKSPVVEFPPPPTYAETFSSPPPVTRVRSPPAYSALYPSEEQKVSVPQEVEREDSRPGPLPGENREPPPAKTGILEESVARRSAKKSMFTFVEKPKVAPNPDLLHLVQRADSRKKQRGQGGVIAEDEPFALGAEASNFLSEIRSVDGPLQAPADNNNAPEWSSCLRSPRIQPKAKIKSNQGLSEARGKGAELFAKRQSRMQKYVVESPSQPDITRSPSPTISLPPSWKYASENHLSPIAFPQPPPRSPARSPKVSHVPLYHSNMSESELSKKELEISKQQPYQTQSSLFILSPVKDPVRSLPKAAPPPKPVVPELSYMRQASCPTYPLPPSPILHPSAQSSPSTSFPSYFGPSTGTMLVPQNIRTSIEVSPEPSFEYSSRILSPRAKGVFQAPRPSYSTRNAGIEPQERKASLPASPTWTPRVLRRQTSSLDGWVSPAPPSEPEEGLLDAFRAASITSPPPPMSPSWSERSLSPFRQETDPKSSRQMQVLLARNIINAARRKSSSPKATRVESFRPFTPPATSANMPSSGGSPKSVGNHSPSPLQSPRPVRMEGYRRVSLPVSTAPPPISASSNNSPRLLGSQSPTYKSPLQSPKAVRMNGNKYFTLPANTGASLFNAATSNNGPRAVGPHSFSHRDPKHTIMDSHRIFTAPANTSRKSCPSPKNVDICSPTITSPLQSPRVRAHSPVKRYTSLSPTNSDVSLDSEDSGIKSPSIRSFNICPRGWNGSLRLKRGSLPAEAPCSS</sequence>
<reference evidence="6" key="2">
    <citation type="submission" date="2025-08" db="UniProtKB">
        <authorList>
            <consortium name="Ensembl"/>
        </authorList>
    </citation>
    <scope>IDENTIFICATION</scope>
</reference>
<keyword evidence="2" id="KW-0963">Cytoplasm</keyword>
<dbReference type="GO" id="GO:0005634">
    <property type="term" value="C:nucleus"/>
    <property type="evidence" value="ECO:0000318"/>
    <property type="project" value="GO_Central"/>
</dbReference>
<dbReference type="Ensembl" id="ENSACAT00000014836.3">
    <property type="protein sequence ID" value="ENSACAP00000014541.3"/>
    <property type="gene ID" value="ENSACAG00000014813.3"/>
</dbReference>
<feature type="compositionally biased region" description="Polar residues" evidence="5">
    <location>
        <begin position="838"/>
        <end position="849"/>
    </location>
</feature>
<dbReference type="GO" id="GO:0032233">
    <property type="term" value="P:positive regulation of actin filament bundle assembly"/>
    <property type="evidence" value="ECO:0000318"/>
    <property type="project" value="GO_Central"/>
</dbReference>
<feature type="region of interest" description="Disordered" evidence="5">
    <location>
        <begin position="910"/>
        <end position="969"/>
    </location>
</feature>
<dbReference type="GO" id="GO:0015629">
    <property type="term" value="C:actin cytoskeleton"/>
    <property type="evidence" value="ECO:0000318"/>
    <property type="project" value="GO_Central"/>
</dbReference>
<dbReference type="GO" id="GO:0003779">
    <property type="term" value="F:actin binding"/>
    <property type="evidence" value="ECO:0000318"/>
    <property type="project" value="GO_Central"/>
</dbReference>
<feature type="compositionally biased region" description="Polar residues" evidence="5">
    <location>
        <begin position="777"/>
        <end position="802"/>
    </location>
</feature>
<dbReference type="GO" id="GO:0005886">
    <property type="term" value="C:plasma membrane"/>
    <property type="evidence" value="ECO:0007669"/>
    <property type="project" value="Ensembl"/>
</dbReference>
<dbReference type="STRING" id="28377.ENSACAP00000014541"/>
<evidence type="ECO:0000256" key="1">
    <source>
        <dbReference type="ARBA" id="ARBA00004496"/>
    </source>
</evidence>
<evidence type="ECO:0000256" key="5">
    <source>
        <dbReference type="SAM" id="MobiDB-lite"/>
    </source>
</evidence>
<dbReference type="eggNOG" id="ENOG502R7RM">
    <property type="taxonomic scope" value="Eukaryota"/>
</dbReference>
<dbReference type="GO" id="GO:0097444">
    <property type="term" value="C:spine apparatus"/>
    <property type="evidence" value="ECO:0000318"/>
    <property type="project" value="GO_Central"/>
</dbReference>
<evidence type="ECO:0000313" key="6">
    <source>
        <dbReference type="Ensembl" id="ENSACAP00000014541.3"/>
    </source>
</evidence>